<keyword evidence="1" id="KW-0805">Transcription regulation</keyword>
<dbReference type="PROSITE" id="PS50977">
    <property type="entry name" value="HTH_TETR_2"/>
    <property type="match status" value="1"/>
</dbReference>
<keyword evidence="7" id="KW-1185">Reference proteome</keyword>
<comment type="caution">
    <text evidence="6">The sequence shown here is derived from an EMBL/GenBank/DDBJ whole genome shotgun (WGS) entry which is preliminary data.</text>
</comment>
<proteinExistence type="predicted"/>
<dbReference type="AlphaFoldDB" id="A0A495VYA5"/>
<sequence length="185" mass="19823">MASSGPRPQRADWQRNHERLLAAARPLVARNGARFSFEEVAREAGVGSATLHRHFPSRRALLDEVFHEAVECLRRRGAELARGDPGTGLLTWLEELTVTAVETRGLTASLEADADRGPSSADGCHGVVRKATVELVDRARAVGAVRPGTSPDDLLALVTAISLATEGDPAAARRLLRLVLDGVRP</sequence>
<dbReference type="SUPFAM" id="SSF46689">
    <property type="entry name" value="Homeodomain-like"/>
    <property type="match status" value="1"/>
</dbReference>
<dbReference type="EMBL" id="RBXO01000001">
    <property type="protein sequence ID" value="RKT54411.1"/>
    <property type="molecule type" value="Genomic_DNA"/>
</dbReference>
<dbReference type="InterPro" id="IPR036271">
    <property type="entry name" value="Tet_transcr_reg_TetR-rel_C_sf"/>
</dbReference>
<dbReference type="PANTHER" id="PTHR30055">
    <property type="entry name" value="HTH-TYPE TRANSCRIPTIONAL REGULATOR RUTR"/>
    <property type="match status" value="1"/>
</dbReference>
<dbReference type="PRINTS" id="PR00455">
    <property type="entry name" value="HTHTETR"/>
</dbReference>
<feature type="DNA-binding region" description="H-T-H motif" evidence="4">
    <location>
        <begin position="36"/>
        <end position="55"/>
    </location>
</feature>
<protein>
    <submittedName>
        <fullName evidence="6">TetR family transcriptional regulator</fullName>
    </submittedName>
</protein>
<evidence type="ECO:0000313" key="6">
    <source>
        <dbReference type="EMBL" id="RKT54411.1"/>
    </source>
</evidence>
<dbReference type="Gene3D" id="1.10.357.10">
    <property type="entry name" value="Tetracycline Repressor, domain 2"/>
    <property type="match status" value="1"/>
</dbReference>
<dbReference type="InterPro" id="IPR001647">
    <property type="entry name" value="HTH_TetR"/>
</dbReference>
<evidence type="ECO:0000256" key="3">
    <source>
        <dbReference type="ARBA" id="ARBA00023163"/>
    </source>
</evidence>
<dbReference type="Proteomes" id="UP000282084">
    <property type="component" value="Unassembled WGS sequence"/>
</dbReference>
<dbReference type="PANTHER" id="PTHR30055:SF234">
    <property type="entry name" value="HTH-TYPE TRANSCRIPTIONAL REGULATOR BETI"/>
    <property type="match status" value="1"/>
</dbReference>
<accession>A0A495VYA5</accession>
<dbReference type="InterPro" id="IPR049445">
    <property type="entry name" value="TetR_SbtR-like_C"/>
</dbReference>
<dbReference type="InterPro" id="IPR009057">
    <property type="entry name" value="Homeodomain-like_sf"/>
</dbReference>
<gene>
    <name evidence="6" type="ORF">C8E97_3031</name>
</gene>
<keyword evidence="3" id="KW-0804">Transcription</keyword>
<dbReference type="Pfam" id="PF21597">
    <property type="entry name" value="TetR_C_43"/>
    <property type="match status" value="1"/>
</dbReference>
<feature type="domain" description="HTH tetR-type" evidence="5">
    <location>
        <begin position="14"/>
        <end position="73"/>
    </location>
</feature>
<reference evidence="6 7" key="1">
    <citation type="submission" date="2018-10" db="EMBL/GenBank/DDBJ databases">
        <title>Sequencing the genomes of 1000 actinobacteria strains.</title>
        <authorList>
            <person name="Klenk H.-P."/>
        </authorList>
    </citation>
    <scope>NUCLEOTIDE SEQUENCE [LARGE SCALE GENOMIC DNA]</scope>
    <source>
        <strain evidence="6 7">DSM 43800</strain>
    </source>
</reference>
<dbReference type="Pfam" id="PF00440">
    <property type="entry name" value="TetR_N"/>
    <property type="match status" value="1"/>
</dbReference>
<dbReference type="RefSeq" id="WP_121006029.1">
    <property type="nucleotide sequence ID" value="NZ_RBXO01000001.1"/>
</dbReference>
<evidence type="ECO:0000259" key="5">
    <source>
        <dbReference type="PROSITE" id="PS50977"/>
    </source>
</evidence>
<evidence type="ECO:0000256" key="1">
    <source>
        <dbReference type="ARBA" id="ARBA00023015"/>
    </source>
</evidence>
<dbReference type="InterPro" id="IPR050109">
    <property type="entry name" value="HTH-type_TetR-like_transc_reg"/>
</dbReference>
<dbReference type="GO" id="GO:0003700">
    <property type="term" value="F:DNA-binding transcription factor activity"/>
    <property type="evidence" value="ECO:0007669"/>
    <property type="project" value="TreeGrafter"/>
</dbReference>
<evidence type="ECO:0000313" key="7">
    <source>
        <dbReference type="Proteomes" id="UP000282084"/>
    </source>
</evidence>
<dbReference type="SUPFAM" id="SSF48498">
    <property type="entry name" value="Tetracyclin repressor-like, C-terminal domain"/>
    <property type="match status" value="1"/>
</dbReference>
<evidence type="ECO:0000256" key="4">
    <source>
        <dbReference type="PROSITE-ProRule" id="PRU00335"/>
    </source>
</evidence>
<organism evidence="6 7">
    <name type="scientific">Saccharothrix australiensis</name>
    <dbReference type="NCBI Taxonomy" id="2072"/>
    <lineage>
        <taxon>Bacteria</taxon>
        <taxon>Bacillati</taxon>
        <taxon>Actinomycetota</taxon>
        <taxon>Actinomycetes</taxon>
        <taxon>Pseudonocardiales</taxon>
        <taxon>Pseudonocardiaceae</taxon>
        <taxon>Saccharothrix</taxon>
    </lineage>
</organism>
<name>A0A495VYA5_9PSEU</name>
<keyword evidence="2 4" id="KW-0238">DNA-binding</keyword>
<evidence type="ECO:0000256" key="2">
    <source>
        <dbReference type="ARBA" id="ARBA00023125"/>
    </source>
</evidence>
<dbReference type="GO" id="GO:0000976">
    <property type="term" value="F:transcription cis-regulatory region binding"/>
    <property type="evidence" value="ECO:0007669"/>
    <property type="project" value="TreeGrafter"/>
</dbReference>
<dbReference type="OrthoDB" id="9795011at2"/>